<dbReference type="AlphaFoldDB" id="A0A843VFZ6"/>
<protein>
    <submittedName>
        <fullName evidence="1">Uncharacterized protein</fullName>
    </submittedName>
</protein>
<organism evidence="1 2">
    <name type="scientific">Colocasia esculenta</name>
    <name type="common">Wild taro</name>
    <name type="synonym">Arum esculentum</name>
    <dbReference type="NCBI Taxonomy" id="4460"/>
    <lineage>
        <taxon>Eukaryota</taxon>
        <taxon>Viridiplantae</taxon>
        <taxon>Streptophyta</taxon>
        <taxon>Embryophyta</taxon>
        <taxon>Tracheophyta</taxon>
        <taxon>Spermatophyta</taxon>
        <taxon>Magnoliopsida</taxon>
        <taxon>Liliopsida</taxon>
        <taxon>Araceae</taxon>
        <taxon>Aroideae</taxon>
        <taxon>Colocasieae</taxon>
        <taxon>Colocasia</taxon>
    </lineage>
</organism>
<accession>A0A843VFZ6</accession>
<feature type="non-terminal residue" evidence="1">
    <location>
        <position position="1"/>
    </location>
</feature>
<sequence>ALADYPFPLSLLFFPFSSSPALGRLPYGDPSVERQESSCGAAEWHRGVSWVTPGLRIPVVCLSVDVVTAWHITTSEEASARSGPPSSGAFEGAFGATSVLELAADLRQTLELRGKLCGARLRLQLGQAVVLHVLCVSLAALSHRSAGAEAGTRLASRACGLQVPLLAASGGGLVAIVVTAFPHDLFRGLGRSAEGCFRYVPDSIGFCGSHVFGPTLSSYCSGWFVHVLQVAVVAVPCAWRVWSLDVFVPARLALDSLAVVFLVWRTLVGKSRCSLCHVASLVKRCDSCLWLLSAWCWLVVSSGETEVHHLVALCSSEVSPEPFAVVLNGALVVLVEVLPRIALLSLLVEVLLRSAQCWFWATVVSPLWFEMCHWVGLHSVCLSIVDQGVVHLAVRLAAMLASLSR</sequence>
<dbReference type="Proteomes" id="UP000652761">
    <property type="component" value="Unassembled WGS sequence"/>
</dbReference>
<evidence type="ECO:0000313" key="1">
    <source>
        <dbReference type="EMBL" id="MQL97592.1"/>
    </source>
</evidence>
<comment type="caution">
    <text evidence="1">The sequence shown here is derived from an EMBL/GenBank/DDBJ whole genome shotgun (WGS) entry which is preliminary data.</text>
</comment>
<keyword evidence="2" id="KW-1185">Reference proteome</keyword>
<reference evidence="1" key="1">
    <citation type="submission" date="2017-07" db="EMBL/GenBank/DDBJ databases">
        <title>Taro Niue Genome Assembly and Annotation.</title>
        <authorList>
            <person name="Atibalentja N."/>
            <person name="Keating K."/>
            <person name="Fields C.J."/>
        </authorList>
    </citation>
    <scope>NUCLEOTIDE SEQUENCE</scope>
    <source>
        <strain evidence="1">Niue_2</strain>
        <tissue evidence="1">Leaf</tissue>
    </source>
</reference>
<gene>
    <name evidence="1" type="ORF">Taro_030287</name>
</gene>
<proteinExistence type="predicted"/>
<dbReference type="EMBL" id="NMUH01002071">
    <property type="protein sequence ID" value="MQL97592.1"/>
    <property type="molecule type" value="Genomic_DNA"/>
</dbReference>
<evidence type="ECO:0000313" key="2">
    <source>
        <dbReference type="Proteomes" id="UP000652761"/>
    </source>
</evidence>
<name>A0A843VFZ6_COLES</name>